<comment type="caution">
    <text evidence="1">The sequence shown here is derived from an EMBL/GenBank/DDBJ whole genome shotgun (WGS) entry which is preliminary data.</text>
</comment>
<dbReference type="AlphaFoldDB" id="A0A328DE17"/>
<name>A0A328DE17_9ASTE</name>
<dbReference type="Proteomes" id="UP000249390">
    <property type="component" value="Unassembled WGS sequence"/>
</dbReference>
<sequence length="289" mass="32638">MLWMPSLGRLRPPLLRILYLVHTNLQWFMSLVFLALQTSLVLHSLQIWIPKLSLELNKMLSHPRTRLLLGLVLVKEQGGEAQPVGSQNTRGILAPQSNEEHGIKNVYILPKDSVPSVIDTEHHTTPGGLNSEVESIKACLLNYGEQMIIEGLFKQTPEGEVSRTDDPIHSELKLMIIDANVEEPASGDLQKEFEILKPIFEQHISDDFEQSLWMIKESLRSPFIKEKIQKGLVQTLQGKAIKATRESMKSAQCIRAIKIKGTRHTVLLSCANIDEPIITSLCEHLIDYE</sequence>
<protein>
    <submittedName>
        <fullName evidence="1">Uncharacterized protein</fullName>
    </submittedName>
</protein>
<proteinExistence type="predicted"/>
<evidence type="ECO:0000313" key="2">
    <source>
        <dbReference type="Proteomes" id="UP000249390"/>
    </source>
</evidence>
<reference evidence="1 2" key="1">
    <citation type="submission" date="2018-06" db="EMBL/GenBank/DDBJ databases">
        <title>The Genome of Cuscuta australis (Dodder) Provides Insight into the Evolution of Plant Parasitism.</title>
        <authorList>
            <person name="Liu H."/>
        </authorList>
    </citation>
    <scope>NUCLEOTIDE SEQUENCE [LARGE SCALE GENOMIC DNA]</scope>
    <source>
        <strain evidence="2">cv. Yunnan</strain>
        <tissue evidence="1">Vines</tissue>
    </source>
</reference>
<evidence type="ECO:0000313" key="1">
    <source>
        <dbReference type="EMBL" id="RAL44035.1"/>
    </source>
</evidence>
<accession>A0A328DE17</accession>
<gene>
    <name evidence="1" type="ORF">DM860_014172</name>
</gene>
<dbReference type="EMBL" id="NQVE01000150">
    <property type="protein sequence ID" value="RAL44035.1"/>
    <property type="molecule type" value="Genomic_DNA"/>
</dbReference>
<keyword evidence="2" id="KW-1185">Reference proteome</keyword>
<organism evidence="1 2">
    <name type="scientific">Cuscuta australis</name>
    <dbReference type="NCBI Taxonomy" id="267555"/>
    <lineage>
        <taxon>Eukaryota</taxon>
        <taxon>Viridiplantae</taxon>
        <taxon>Streptophyta</taxon>
        <taxon>Embryophyta</taxon>
        <taxon>Tracheophyta</taxon>
        <taxon>Spermatophyta</taxon>
        <taxon>Magnoliopsida</taxon>
        <taxon>eudicotyledons</taxon>
        <taxon>Gunneridae</taxon>
        <taxon>Pentapetalae</taxon>
        <taxon>asterids</taxon>
        <taxon>lamiids</taxon>
        <taxon>Solanales</taxon>
        <taxon>Convolvulaceae</taxon>
        <taxon>Cuscuteae</taxon>
        <taxon>Cuscuta</taxon>
        <taxon>Cuscuta subgen. Grammica</taxon>
        <taxon>Cuscuta sect. Cleistogrammica</taxon>
    </lineage>
</organism>